<reference evidence="3 4" key="1">
    <citation type="submission" date="2016-10" db="EMBL/GenBank/DDBJ databases">
        <authorList>
            <person name="de Groot N.N."/>
        </authorList>
    </citation>
    <scope>NUCLEOTIDE SEQUENCE [LARGE SCALE GENOMIC DNA]</scope>
    <source>
        <strain evidence="3 4">CGMCC 1.7031</strain>
    </source>
</reference>
<evidence type="ECO:0000313" key="3">
    <source>
        <dbReference type="EMBL" id="SCY63371.1"/>
    </source>
</evidence>
<protein>
    <submittedName>
        <fullName evidence="3">Histidine kinase</fullName>
    </submittedName>
</protein>
<sequence>MRKRWVNHFLFWLLYTAFEIYTEFEWFLGQYHFSVARSIRVAVLAETLLVLAVKIPMVYVVFGVFERYGFSRQNRLRLIVWTSVALVVAAFLSRMLTVHFIYPEIYQLEPPRYFAEYQGLINAFMDIIFIAGIAIALKQHSVSNKLIRREKALQKEKLETELNFLKAQINPHFMFNTLNSIYALALKKSDDTPSVVVKLSELLRFVLYETQSRSIPIGREVEFLSGYIALEKMRYDERIDIDFNAKVDDNQTPIVPLLLVPLVENAFKHGGSETVARGFIRIDLVVGNGRLDFSVENSFEPGASPEKSGIGLANLRRQLELSYADFRLETSADGGTFGATLQLNLTSVL</sequence>
<dbReference type="EMBL" id="FMVF01000008">
    <property type="protein sequence ID" value="SCY63371.1"/>
    <property type="molecule type" value="Genomic_DNA"/>
</dbReference>
<dbReference type="Gene3D" id="3.30.565.10">
    <property type="entry name" value="Histidine kinase-like ATPase, C-terminal domain"/>
    <property type="match status" value="1"/>
</dbReference>
<keyword evidence="1" id="KW-1133">Transmembrane helix</keyword>
<dbReference type="GO" id="GO:0000155">
    <property type="term" value="F:phosphorelay sensor kinase activity"/>
    <property type="evidence" value="ECO:0007669"/>
    <property type="project" value="InterPro"/>
</dbReference>
<dbReference type="Proteomes" id="UP000199354">
    <property type="component" value="Unassembled WGS sequence"/>
</dbReference>
<feature type="transmembrane region" description="Helical" evidence="1">
    <location>
        <begin position="9"/>
        <end position="28"/>
    </location>
</feature>
<dbReference type="PANTHER" id="PTHR34220">
    <property type="entry name" value="SENSOR HISTIDINE KINASE YPDA"/>
    <property type="match status" value="1"/>
</dbReference>
<organism evidence="3 4">
    <name type="scientific">Flavobacterium caeni</name>
    <dbReference type="NCBI Taxonomy" id="490189"/>
    <lineage>
        <taxon>Bacteria</taxon>
        <taxon>Pseudomonadati</taxon>
        <taxon>Bacteroidota</taxon>
        <taxon>Flavobacteriia</taxon>
        <taxon>Flavobacteriales</taxon>
        <taxon>Flavobacteriaceae</taxon>
        <taxon>Flavobacterium</taxon>
    </lineage>
</organism>
<accession>A0A1G5HI65</accession>
<evidence type="ECO:0000313" key="4">
    <source>
        <dbReference type="Proteomes" id="UP000199354"/>
    </source>
</evidence>
<dbReference type="STRING" id="490189.SAMN02927903_01850"/>
<dbReference type="InterPro" id="IPR010559">
    <property type="entry name" value="Sig_transdc_His_kin_internal"/>
</dbReference>
<feature type="transmembrane region" description="Helical" evidence="1">
    <location>
        <begin position="48"/>
        <end position="66"/>
    </location>
</feature>
<name>A0A1G5HI65_9FLAO</name>
<dbReference type="AlphaFoldDB" id="A0A1G5HI65"/>
<dbReference type="InterPro" id="IPR050640">
    <property type="entry name" value="Bact_2-comp_sensor_kinase"/>
</dbReference>
<dbReference type="InterPro" id="IPR036890">
    <property type="entry name" value="HATPase_C_sf"/>
</dbReference>
<keyword evidence="1" id="KW-0472">Membrane</keyword>
<proteinExistence type="predicted"/>
<keyword evidence="1" id="KW-0812">Transmembrane</keyword>
<keyword evidence="4" id="KW-1185">Reference proteome</keyword>
<dbReference type="Pfam" id="PF06580">
    <property type="entry name" value="His_kinase"/>
    <property type="match status" value="1"/>
</dbReference>
<dbReference type="GO" id="GO:0016020">
    <property type="term" value="C:membrane"/>
    <property type="evidence" value="ECO:0007669"/>
    <property type="project" value="InterPro"/>
</dbReference>
<evidence type="ECO:0000259" key="2">
    <source>
        <dbReference type="Pfam" id="PF06580"/>
    </source>
</evidence>
<feature type="transmembrane region" description="Helical" evidence="1">
    <location>
        <begin position="117"/>
        <end position="137"/>
    </location>
</feature>
<keyword evidence="3" id="KW-0808">Transferase</keyword>
<keyword evidence="3" id="KW-0418">Kinase</keyword>
<dbReference type="SUPFAM" id="SSF55874">
    <property type="entry name" value="ATPase domain of HSP90 chaperone/DNA topoisomerase II/histidine kinase"/>
    <property type="match status" value="1"/>
</dbReference>
<dbReference type="OrthoDB" id="9809908at2"/>
<feature type="domain" description="Signal transduction histidine kinase internal region" evidence="2">
    <location>
        <begin position="161"/>
        <end position="239"/>
    </location>
</feature>
<evidence type="ECO:0000256" key="1">
    <source>
        <dbReference type="SAM" id="Phobius"/>
    </source>
</evidence>
<gene>
    <name evidence="3" type="ORF">SAMN02927903_01850</name>
</gene>
<dbReference type="PANTHER" id="PTHR34220:SF7">
    <property type="entry name" value="SENSOR HISTIDINE KINASE YPDA"/>
    <property type="match status" value="1"/>
</dbReference>
<dbReference type="RefSeq" id="WP_091142266.1">
    <property type="nucleotide sequence ID" value="NZ_FMVF01000008.1"/>
</dbReference>
<feature type="transmembrane region" description="Helical" evidence="1">
    <location>
        <begin position="78"/>
        <end position="102"/>
    </location>
</feature>